<evidence type="ECO:0000256" key="1">
    <source>
        <dbReference type="ARBA" id="ARBA00004496"/>
    </source>
</evidence>
<keyword evidence="9 12" id="KW-0949">S-adenosyl-L-methionine</keyword>
<dbReference type="PANTHER" id="PTHR30027">
    <property type="entry name" value="RIBOSOMAL RNA SMALL SUBUNIT METHYLTRANSFERASE E"/>
    <property type="match status" value="1"/>
</dbReference>
<evidence type="ECO:0000256" key="5">
    <source>
        <dbReference type="ARBA" id="ARBA00022490"/>
    </source>
</evidence>
<comment type="subcellular location">
    <subcellularLocation>
        <location evidence="1 12">Cytoplasm</location>
    </subcellularLocation>
</comment>
<keyword evidence="7 12" id="KW-0489">Methyltransferase</keyword>
<evidence type="ECO:0000256" key="4">
    <source>
        <dbReference type="ARBA" id="ARBA00013673"/>
    </source>
</evidence>
<dbReference type="InterPro" id="IPR046887">
    <property type="entry name" value="RsmE_PUA-like"/>
</dbReference>
<evidence type="ECO:0000256" key="6">
    <source>
        <dbReference type="ARBA" id="ARBA00022552"/>
    </source>
</evidence>
<keyword evidence="6 12" id="KW-0698">rRNA processing</keyword>
<evidence type="ECO:0000259" key="14">
    <source>
        <dbReference type="Pfam" id="PF20260"/>
    </source>
</evidence>
<evidence type="ECO:0000256" key="9">
    <source>
        <dbReference type="ARBA" id="ARBA00022691"/>
    </source>
</evidence>
<evidence type="ECO:0000313" key="16">
    <source>
        <dbReference type="Proteomes" id="UP001562065"/>
    </source>
</evidence>
<dbReference type="InterPro" id="IPR029026">
    <property type="entry name" value="tRNA_m1G_MTases_N"/>
</dbReference>
<comment type="catalytic activity">
    <reaction evidence="11 12">
        <text>uridine(1498) in 16S rRNA + S-adenosyl-L-methionine = N(3)-methyluridine(1498) in 16S rRNA + S-adenosyl-L-homocysteine + H(+)</text>
        <dbReference type="Rhea" id="RHEA:42920"/>
        <dbReference type="Rhea" id="RHEA-COMP:10283"/>
        <dbReference type="Rhea" id="RHEA-COMP:10284"/>
        <dbReference type="ChEBI" id="CHEBI:15378"/>
        <dbReference type="ChEBI" id="CHEBI:57856"/>
        <dbReference type="ChEBI" id="CHEBI:59789"/>
        <dbReference type="ChEBI" id="CHEBI:65315"/>
        <dbReference type="ChEBI" id="CHEBI:74502"/>
        <dbReference type="EC" id="2.1.1.193"/>
    </reaction>
</comment>
<dbReference type="Gene3D" id="2.40.240.20">
    <property type="entry name" value="Hypothetical PUA domain-like, domain 1"/>
    <property type="match status" value="1"/>
</dbReference>
<evidence type="ECO:0000256" key="8">
    <source>
        <dbReference type="ARBA" id="ARBA00022679"/>
    </source>
</evidence>
<gene>
    <name evidence="15" type="ORF">AB5I84_01080</name>
</gene>
<dbReference type="PIRSF" id="PIRSF015601">
    <property type="entry name" value="MTase_slr0722"/>
    <property type="match status" value="1"/>
</dbReference>
<dbReference type="Proteomes" id="UP001562065">
    <property type="component" value="Unassembled WGS sequence"/>
</dbReference>
<proteinExistence type="inferred from homology"/>
<reference evidence="15 16" key="1">
    <citation type="submission" date="2024-07" db="EMBL/GenBank/DDBJ databases">
        <authorList>
            <person name="Ren Q."/>
        </authorList>
    </citation>
    <scope>NUCLEOTIDE SEQUENCE [LARGE SCALE GENOMIC DNA]</scope>
    <source>
        <strain evidence="15 16">REN37</strain>
    </source>
</reference>
<comment type="caution">
    <text evidence="15">The sequence shown here is derived from an EMBL/GenBank/DDBJ whole genome shotgun (WGS) entry which is preliminary data.</text>
</comment>
<evidence type="ECO:0000313" key="15">
    <source>
        <dbReference type="EMBL" id="MEY1660738.1"/>
    </source>
</evidence>
<comment type="similarity">
    <text evidence="2 12">Belongs to the RNA methyltransferase RsmE family.</text>
</comment>
<organism evidence="15 16">
    <name type="scientific">Isoalcanivorax beigongshangi</name>
    <dbReference type="NCBI Taxonomy" id="3238810"/>
    <lineage>
        <taxon>Bacteria</taxon>
        <taxon>Pseudomonadati</taxon>
        <taxon>Pseudomonadota</taxon>
        <taxon>Gammaproteobacteria</taxon>
        <taxon>Oceanospirillales</taxon>
        <taxon>Alcanivoracaceae</taxon>
        <taxon>Isoalcanivorax</taxon>
    </lineage>
</organism>
<dbReference type="CDD" id="cd18084">
    <property type="entry name" value="RsmE-like"/>
    <property type="match status" value="1"/>
</dbReference>
<dbReference type="GO" id="GO:0032259">
    <property type="term" value="P:methylation"/>
    <property type="evidence" value="ECO:0007669"/>
    <property type="project" value="UniProtKB-KW"/>
</dbReference>
<dbReference type="GO" id="GO:0008168">
    <property type="term" value="F:methyltransferase activity"/>
    <property type="evidence" value="ECO:0007669"/>
    <property type="project" value="UniProtKB-KW"/>
</dbReference>
<dbReference type="Pfam" id="PF20260">
    <property type="entry name" value="PUA_4"/>
    <property type="match status" value="1"/>
</dbReference>
<keyword evidence="16" id="KW-1185">Reference proteome</keyword>
<accession>A0ABV4AE47</accession>
<dbReference type="SUPFAM" id="SSF88697">
    <property type="entry name" value="PUA domain-like"/>
    <property type="match status" value="1"/>
</dbReference>
<dbReference type="InterPro" id="IPR006700">
    <property type="entry name" value="RsmE"/>
</dbReference>
<protein>
    <recommendedName>
        <fullName evidence="4 12">Ribosomal RNA small subunit methyltransferase E</fullName>
        <ecNumber evidence="3 12">2.1.1.193</ecNumber>
    </recommendedName>
</protein>
<dbReference type="NCBIfam" id="TIGR00046">
    <property type="entry name" value="RsmE family RNA methyltransferase"/>
    <property type="match status" value="1"/>
</dbReference>
<sequence length="239" mass="25985">MRRFYDPQPFTAGQPATLGADASHHIARVLRMREGDPLVLFNGEGGEWQATLEQVHKSAVVARLEQFNADDRTPPQAVTLALPLIKGEKLDYAVQKATELGVTRIALVQTERAEVRLDGERADKKVRHLRQVAISACEQCGMNRVPELLPPVSLADWLAQCESALKLIAHPGEQPFQPEQVRAVDALALVTGPEGGFTDAELALATDAGFIPCALGERVLRAETAPVALLAAFWAWQLG</sequence>
<feature type="domain" description="Ribosomal RNA small subunit methyltransferase E PUA-like" evidence="14">
    <location>
        <begin position="20"/>
        <end position="64"/>
    </location>
</feature>
<evidence type="ECO:0000256" key="12">
    <source>
        <dbReference type="PIRNR" id="PIRNR015601"/>
    </source>
</evidence>
<feature type="domain" description="Ribosomal RNA small subunit methyltransferase E methyltransferase" evidence="13">
    <location>
        <begin position="75"/>
        <end position="233"/>
    </location>
</feature>
<evidence type="ECO:0000259" key="13">
    <source>
        <dbReference type="Pfam" id="PF04452"/>
    </source>
</evidence>
<keyword evidence="8 12" id="KW-0808">Transferase</keyword>
<evidence type="ECO:0000256" key="11">
    <source>
        <dbReference type="ARBA" id="ARBA00047944"/>
    </source>
</evidence>
<dbReference type="InterPro" id="IPR046886">
    <property type="entry name" value="RsmE_MTase_dom"/>
</dbReference>
<dbReference type="Pfam" id="PF04452">
    <property type="entry name" value="Methyltrans_RNA"/>
    <property type="match status" value="1"/>
</dbReference>
<keyword evidence="5 12" id="KW-0963">Cytoplasm</keyword>
<evidence type="ECO:0000256" key="10">
    <source>
        <dbReference type="ARBA" id="ARBA00025699"/>
    </source>
</evidence>
<dbReference type="PANTHER" id="PTHR30027:SF3">
    <property type="entry name" value="16S RRNA (URACIL(1498)-N(3))-METHYLTRANSFERASE"/>
    <property type="match status" value="1"/>
</dbReference>
<dbReference type="SUPFAM" id="SSF75217">
    <property type="entry name" value="alpha/beta knot"/>
    <property type="match status" value="1"/>
</dbReference>
<dbReference type="EC" id="2.1.1.193" evidence="3 12"/>
<dbReference type="NCBIfam" id="NF008692">
    <property type="entry name" value="PRK11713.1-5"/>
    <property type="match status" value="1"/>
</dbReference>
<dbReference type="RefSeq" id="WP_369453981.1">
    <property type="nucleotide sequence ID" value="NZ_JBGCUO010000001.1"/>
</dbReference>
<evidence type="ECO:0000256" key="3">
    <source>
        <dbReference type="ARBA" id="ARBA00012328"/>
    </source>
</evidence>
<comment type="function">
    <text evidence="10 12">Specifically methylates the N3 position of the uracil ring of uridine 1498 (m3U1498) in 16S rRNA. Acts on the fully assembled 30S ribosomal subunit.</text>
</comment>
<dbReference type="InterPro" id="IPR015947">
    <property type="entry name" value="PUA-like_sf"/>
</dbReference>
<evidence type="ECO:0000256" key="2">
    <source>
        <dbReference type="ARBA" id="ARBA00005528"/>
    </source>
</evidence>
<dbReference type="Gene3D" id="3.40.1280.10">
    <property type="match status" value="1"/>
</dbReference>
<name>A0ABV4AE47_9GAMM</name>
<dbReference type="EMBL" id="JBGCUO010000001">
    <property type="protein sequence ID" value="MEY1660738.1"/>
    <property type="molecule type" value="Genomic_DNA"/>
</dbReference>
<dbReference type="InterPro" id="IPR029028">
    <property type="entry name" value="Alpha/beta_knot_MTases"/>
</dbReference>
<evidence type="ECO:0000256" key="7">
    <source>
        <dbReference type="ARBA" id="ARBA00022603"/>
    </source>
</evidence>